<keyword evidence="8" id="KW-1185">Reference proteome</keyword>
<keyword evidence="3" id="KW-0813">Transport</keyword>
<evidence type="ECO:0000256" key="2">
    <source>
        <dbReference type="ARBA" id="ARBA00015915"/>
    </source>
</evidence>
<dbReference type="InterPro" id="IPR006127">
    <property type="entry name" value="ZnuA-like"/>
</dbReference>
<evidence type="ECO:0000313" key="8">
    <source>
        <dbReference type="Proteomes" id="UP000051184"/>
    </source>
</evidence>
<dbReference type="AlphaFoldDB" id="A0A0P1ILE9"/>
<keyword evidence="5" id="KW-0406">Ion transport</keyword>
<dbReference type="Gene3D" id="3.40.50.1980">
    <property type="entry name" value="Nitrogenase molybdenum iron protein domain"/>
    <property type="match status" value="2"/>
</dbReference>
<organism evidence="7 8">
    <name type="scientific">Cognatishimia activa</name>
    <dbReference type="NCBI Taxonomy" id="1715691"/>
    <lineage>
        <taxon>Bacteria</taxon>
        <taxon>Pseudomonadati</taxon>
        <taxon>Pseudomonadota</taxon>
        <taxon>Alphaproteobacteria</taxon>
        <taxon>Rhodobacterales</taxon>
        <taxon>Paracoccaceae</taxon>
        <taxon>Cognatishimia</taxon>
    </lineage>
</organism>
<name>A0A0P1ILE9_9RHOB</name>
<evidence type="ECO:0000256" key="3">
    <source>
        <dbReference type="ARBA" id="ARBA00022448"/>
    </source>
</evidence>
<dbReference type="InterPro" id="IPR050492">
    <property type="entry name" value="Bact_metal-bind_prot9"/>
</dbReference>
<dbReference type="Pfam" id="PF01297">
    <property type="entry name" value="ZnuA"/>
    <property type="match status" value="1"/>
</dbReference>
<protein>
    <recommendedName>
        <fullName evidence="2">High-affinity zinc uptake system protein ZnuA</fullName>
    </recommendedName>
</protein>
<reference evidence="8" key="1">
    <citation type="submission" date="2015-09" db="EMBL/GenBank/DDBJ databases">
        <authorList>
            <person name="Rodrigo-Torres Lidia"/>
            <person name="Arahal R.David."/>
        </authorList>
    </citation>
    <scope>NUCLEOTIDE SEQUENCE [LARGE SCALE GENOMIC DNA]</scope>
    <source>
        <strain evidence="8">CECT 5114</strain>
    </source>
</reference>
<comment type="similarity">
    <text evidence="1">Belongs to the bacterial solute-binding protein 9 family.</text>
</comment>
<dbReference type="GO" id="GO:0006829">
    <property type="term" value="P:zinc ion transport"/>
    <property type="evidence" value="ECO:0007669"/>
    <property type="project" value="UniProtKB-KW"/>
</dbReference>
<evidence type="ECO:0000256" key="1">
    <source>
        <dbReference type="ARBA" id="ARBA00011028"/>
    </source>
</evidence>
<dbReference type="Proteomes" id="UP000051184">
    <property type="component" value="Unassembled WGS sequence"/>
</dbReference>
<dbReference type="SUPFAM" id="SSF53807">
    <property type="entry name" value="Helical backbone' metal receptor"/>
    <property type="match status" value="1"/>
</dbReference>
<dbReference type="EMBL" id="CYUE01000002">
    <property type="protein sequence ID" value="CUK24453.1"/>
    <property type="molecule type" value="Genomic_DNA"/>
</dbReference>
<dbReference type="OrthoDB" id="7346865at2"/>
<feature type="region of interest" description="Disordered" evidence="6">
    <location>
        <begin position="128"/>
        <end position="203"/>
    </location>
</feature>
<dbReference type="PANTHER" id="PTHR42953:SF3">
    <property type="entry name" value="HIGH-AFFINITY ZINC UPTAKE SYSTEM PROTEIN ZNUA"/>
    <property type="match status" value="1"/>
</dbReference>
<evidence type="ECO:0000313" key="7">
    <source>
        <dbReference type="EMBL" id="CUK24453.1"/>
    </source>
</evidence>
<dbReference type="PANTHER" id="PTHR42953">
    <property type="entry name" value="HIGH-AFFINITY ZINC UPTAKE SYSTEM PROTEIN ZNUA-RELATED"/>
    <property type="match status" value="1"/>
</dbReference>
<dbReference type="STRING" id="1715691.TA5113_00861"/>
<proteinExistence type="inferred from homology"/>
<gene>
    <name evidence="7" type="primary">znuA</name>
    <name evidence="7" type="ORF">TA5114_00236</name>
</gene>
<dbReference type="GO" id="GO:0046872">
    <property type="term" value="F:metal ion binding"/>
    <property type="evidence" value="ECO:0007669"/>
    <property type="project" value="InterPro"/>
</dbReference>
<keyword evidence="4" id="KW-0732">Signal</keyword>
<feature type="compositionally biased region" description="Basic and acidic residues" evidence="6">
    <location>
        <begin position="128"/>
        <end position="199"/>
    </location>
</feature>
<accession>A0A0P1ILE9</accession>
<keyword evidence="5" id="KW-0864">Zinc transport</keyword>
<evidence type="ECO:0000256" key="4">
    <source>
        <dbReference type="ARBA" id="ARBA00022729"/>
    </source>
</evidence>
<keyword evidence="5" id="KW-0862">Zinc</keyword>
<evidence type="ECO:0000256" key="5">
    <source>
        <dbReference type="ARBA" id="ARBA00022906"/>
    </source>
</evidence>
<evidence type="ECO:0000256" key="6">
    <source>
        <dbReference type="SAM" id="MobiDB-lite"/>
    </source>
</evidence>
<sequence>MLYNNAEFAMLFRSMTAIGLMATQAQADVPNVVADIAPIHSLVARVMQGVGEPTMIMQQGASPHGYTLRPSEAAALQDADVVFWVGEELSPWLEDAVENLARDAHSVELLHTEGTNLLNFREEVVFGEHGDHDDHGHEDKHADHDHGHGHDDHHGEENHADHDEHGHEEGHKDHDDHHDEHKEEHAGHDDHGHDHDGADPHAWLSPDNAINWLKVIAEELSEHDQANAELYATNAAAGATEIAAASEAIAAKLAPMTDGRYLVFHDAYQYFEATYGIQATGSLHLSDATPPSAARLVELQEEIKEHGISCVFAEPQFNDDLVAAITPEGTNRGILDPLATDIPAGPALYTAWLNGMAQAVVDCIK</sequence>